<dbReference type="PANTHER" id="PTHR30237">
    <property type="entry name" value="MURAMOYLTETRAPEPTIDE CARBOXYPEPTIDASE"/>
    <property type="match status" value="1"/>
</dbReference>
<dbReference type="MEROPS" id="S66.003"/>
<evidence type="ECO:0000256" key="6">
    <source>
        <dbReference type="PIRSR" id="PIRSR028757-1"/>
    </source>
</evidence>
<proteinExistence type="inferred from homology"/>
<dbReference type="Gene3D" id="3.50.30.60">
    <property type="entry name" value="LD-carboxypeptidase A C-terminal domain-like"/>
    <property type="match status" value="1"/>
</dbReference>
<dbReference type="Gene3D" id="3.40.50.10740">
    <property type="entry name" value="Class I glutamine amidotransferase-like"/>
    <property type="match status" value="1"/>
</dbReference>
<evidence type="ECO:0000313" key="10">
    <source>
        <dbReference type="Proteomes" id="UP000007488"/>
    </source>
</evidence>
<dbReference type="GO" id="GO:0008236">
    <property type="term" value="F:serine-type peptidase activity"/>
    <property type="evidence" value="ECO:0007669"/>
    <property type="project" value="UniProtKB-KW"/>
</dbReference>
<dbReference type="InterPro" id="IPR027478">
    <property type="entry name" value="LdcA_N"/>
</dbReference>
<protein>
    <submittedName>
        <fullName evidence="9">Peptidase U61 LD-carboxypeptidase A</fullName>
    </submittedName>
</protein>
<gene>
    <name evidence="9" type="ordered locus">Sgly_0955</name>
</gene>
<name>F0T2H8_SYNGF</name>
<evidence type="ECO:0000256" key="2">
    <source>
        <dbReference type="ARBA" id="ARBA00022645"/>
    </source>
</evidence>
<dbReference type="eggNOG" id="COG1619">
    <property type="taxonomic scope" value="Bacteria"/>
</dbReference>
<dbReference type="GO" id="GO:0006508">
    <property type="term" value="P:proteolysis"/>
    <property type="evidence" value="ECO:0007669"/>
    <property type="project" value="UniProtKB-KW"/>
</dbReference>
<evidence type="ECO:0000256" key="1">
    <source>
        <dbReference type="ARBA" id="ARBA00010233"/>
    </source>
</evidence>
<dbReference type="RefSeq" id="WP_013624167.1">
    <property type="nucleotide sequence ID" value="NC_015172.1"/>
</dbReference>
<dbReference type="InterPro" id="IPR040449">
    <property type="entry name" value="Peptidase_S66_N"/>
</dbReference>
<feature type="active site" description="Nucleophile" evidence="6">
    <location>
        <position position="111"/>
    </location>
</feature>
<evidence type="ECO:0000256" key="3">
    <source>
        <dbReference type="ARBA" id="ARBA00022670"/>
    </source>
</evidence>
<keyword evidence="3" id="KW-0645">Protease</keyword>
<dbReference type="CDD" id="cd07025">
    <property type="entry name" value="Peptidase_S66"/>
    <property type="match status" value="1"/>
</dbReference>
<reference evidence="10" key="2">
    <citation type="submission" date="2011-02" db="EMBL/GenBank/DDBJ databases">
        <title>The complete genome of Syntrophobotulus glycolicus DSM 8271.</title>
        <authorList>
            <person name="Lucas S."/>
            <person name="Copeland A."/>
            <person name="Lapidus A."/>
            <person name="Bruce D."/>
            <person name="Goodwin L."/>
            <person name="Pitluck S."/>
            <person name="Kyrpides N."/>
            <person name="Mavromatis K."/>
            <person name="Pagani I."/>
            <person name="Ivanova N."/>
            <person name="Mikhailova N."/>
            <person name="Chertkov O."/>
            <person name="Held B."/>
            <person name="Detter J.C."/>
            <person name="Tapia R."/>
            <person name="Han C."/>
            <person name="Land M."/>
            <person name="Hauser L."/>
            <person name="Markowitz V."/>
            <person name="Cheng J.-F."/>
            <person name="Hugenholtz P."/>
            <person name="Woyke T."/>
            <person name="Wu D."/>
            <person name="Spring S."/>
            <person name="Schroeder M."/>
            <person name="Brambilla E."/>
            <person name="Klenk H.-P."/>
            <person name="Eisen J.A."/>
        </authorList>
    </citation>
    <scope>NUCLEOTIDE SEQUENCE [LARGE SCALE GENOMIC DNA]</scope>
    <source>
        <strain evidence="10">DSM 8271 / FlGlyR</strain>
    </source>
</reference>
<keyword evidence="4" id="KW-0378">Hydrolase</keyword>
<dbReference type="SUPFAM" id="SSF52317">
    <property type="entry name" value="Class I glutamine amidotransferase-like"/>
    <property type="match status" value="1"/>
</dbReference>
<dbReference type="Proteomes" id="UP000007488">
    <property type="component" value="Chromosome"/>
</dbReference>
<evidence type="ECO:0000259" key="7">
    <source>
        <dbReference type="Pfam" id="PF02016"/>
    </source>
</evidence>
<evidence type="ECO:0000259" key="8">
    <source>
        <dbReference type="Pfam" id="PF17676"/>
    </source>
</evidence>
<accession>F0T2H8</accession>
<dbReference type="STRING" id="645991.Sgly_0955"/>
<reference evidence="9 10" key="1">
    <citation type="journal article" date="2011" name="Stand. Genomic Sci.">
        <title>Complete genome sequence of Syntrophobotulus glycolicus type strain (FlGlyR).</title>
        <authorList>
            <person name="Han C."/>
            <person name="Mwirichia R."/>
            <person name="Chertkov O."/>
            <person name="Held B."/>
            <person name="Lapidus A."/>
            <person name="Nolan M."/>
            <person name="Lucas S."/>
            <person name="Hammon N."/>
            <person name="Deshpande S."/>
            <person name="Cheng J.F."/>
            <person name="Tapia R."/>
            <person name="Goodwin L."/>
            <person name="Pitluck S."/>
            <person name="Huntemann M."/>
            <person name="Liolios K."/>
            <person name="Ivanova N."/>
            <person name="Pagani I."/>
            <person name="Mavromatis K."/>
            <person name="Ovchinikova G."/>
            <person name="Pati A."/>
            <person name="Chen A."/>
            <person name="Palaniappan K."/>
            <person name="Land M."/>
            <person name="Hauser L."/>
            <person name="Brambilla E.M."/>
            <person name="Rohde M."/>
            <person name="Spring S."/>
            <person name="Sikorski J."/>
            <person name="Goker M."/>
            <person name="Woyke T."/>
            <person name="Bristow J."/>
            <person name="Eisen J.A."/>
            <person name="Markowitz V."/>
            <person name="Hugenholtz P."/>
            <person name="Kyrpides N.C."/>
            <person name="Klenk H.P."/>
            <person name="Detter J.C."/>
        </authorList>
    </citation>
    <scope>NUCLEOTIDE SEQUENCE [LARGE SCALE GENOMIC DNA]</scope>
    <source>
        <strain evidence="10">DSM 8271 / FlGlyR</strain>
    </source>
</reference>
<dbReference type="EMBL" id="CP002547">
    <property type="protein sequence ID" value="ADY55296.1"/>
    <property type="molecule type" value="Genomic_DNA"/>
</dbReference>
<dbReference type="KEGG" id="sgy:Sgly_0955"/>
<feature type="domain" description="LD-carboxypeptidase N-terminal" evidence="7">
    <location>
        <begin position="12"/>
        <end position="131"/>
    </location>
</feature>
<dbReference type="InterPro" id="IPR003507">
    <property type="entry name" value="S66_fam"/>
</dbReference>
<feature type="domain" description="LD-carboxypeptidase C-terminal" evidence="8">
    <location>
        <begin position="177"/>
        <end position="291"/>
    </location>
</feature>
<feature type="active site" description="Charge relay system" evidence="6">
    <location>
        <position position="276"/>
    </location>
</feature>
<keyword evidence="5" id="KW-0720">Serine protease</keyword>
<evidence type="ECO:0000313" key="9">
    <source>
        <dbReference type="EMBL" id="ADY55296.1"/>
    </source>
</evidence>
<evidence type="ECO:0000256" key="5">
    <source>
        <dbReference type="ARBA" id="ARBA00022825"/>
    </source>
</evidence>
<dbReference type="SUPFAM" id="SSF141986">
    <property type="entry name" value="LD-carboxypeptidase A C-terminal domain-like"/>
    <property type="match status" value="1"/>
</dbReference>
<dbReference type="AlphaFoldDB" id="F0T2H8"/>
<dbReference type="Pfam" id="PF02016">
    <property type="entry name" value="Peptidase_S66"/>
    <property type="match status" value="1"/>
</dbReference>
<evidence type="ECO:0000256" key="4">
    <source>
        <dbReference type="ARBA" id="ARBA00022801"/>
    </source>
</evidence>
<dbReference type="GO" id="GO:0004180">
    <property type="term" value="F:carboxypeptidase activity"/>
    <property type="evidence" value="ECO:0007669"/>
    <property type="project" value="UniProtKB-KW"/>
</dbReference>
<sequence>MKALRLQKNDKIGIISPSNPITKDLIPQLNKGIDFFQSLGFEIILAKNALSNTLGYSATPEEKAEDINGMFKDPSIKAIVCSQGGATANACLPLLDWEAIRKNPKIFLGISDITVLLNVFYAKIGLITFHGNDVIWGFGSEPTPYDAHEFIERLINGRIGLINNNGERATIRGGVCEGKLLGGNLGCLLKLAGTPYLPDFKESILFLESYGFSPEESYCNFVQLEQMGVFDKVKGIIVGYIYDEYSDQRSVQLEDVLERTTSKYQFPILKVNDFGHNCPNTIIPVGVKIKLNSDKKTIEIIEECVTC</sequence>
<dbReference type="InterPro" id="IPR027461">
    <property type="entry name" value="Carboxypeptidase_A_C_sf"/>
</dbReference>
<organism evidence="9 10">
    <name type="scientific">Syntrophobotulus glycolicus (strain DSM 8271 / FlGlyR)</name>
    <dbReference type="NCBI Taxonomy" id="645991"/>
    <lineage>
        <taxon>Bacteria</taxon>
        <taxon>Bacillati</taxon>
        <taxon>Bacillota</taxon>
        <taxon>Clostridia</taxon>
        <taxon>Eubacteriales</taxon>
        <taxon>Desulfitobacteriaceae</taxon>
        <taxon>Syntrophobotulus</taxon>
    </lineage>
</organism>
<feature type="active site" description="Charge relay system" evidence="6">
    <location>
        <position position="208"/>
    </location>
</feature>
<comment type="similarity">
    <text evidence="1">Belongs to the peptidase S66 family.</text>
</comment>
<dbReference type="HOGENOM" id="CLU_034346_3_1_9"/>
<dbReference type="PANTHER" id="PTHR30237:SF2">
    <property type="entry name" value="MUREIN TETRAPEPTIDE CARBOXYPEPTIDASE"/>
    <property type="match status" value="1"/>
</dbReference>
<keyword evidence="10" id="KW-1185">Reference proteome</keyword>
<dbReference type="PIRSF" id="PIRSF028757">
    <property type="entry name" value="LD-carboxypeptidase"/>
    <property type="match status" value="1"/>
</dbReference>
<keyword evidence="2" id="KW-0121">Carboxypeptidase</keyword>
<dbReference type="InterPro" id="IPR040921">
    <property type="entry name" value="Peptidase_S66C"/>
</dbReference>
<dbReference type="OrthoDB" id="9807329at2"/>
<dbReference type="Pfam" id="PF17676">
    <property type="entry name" value="Peptidase_S66C"/>
    <property type="match status" value="1"/>
</dbReference>
<dbReference type="InterPro" id="IPR029062">
    <property type="entry name" value="Class_I_gatase-like"/>
</dbReference>